<proteinExistence type="predicted"/>
<name>A0A6V8H7U1_TALPI</name>
<evidence type="ECO:0000313" key="3">
    <source>
        <dbReference type="EMBL" id="GAM37422.1"/>
    </source>
</evidence>
<dbReference type="Proteomes" id="UP000053095">
    <property type="component" value="Unassembled WGS sequence"/>
</dbReference>
<feature type="compositionally biased region" description="Polar residues" evidence="1">
    <location>
        <begin position="176"/>
        <end position="186"/>
    </location>
</feature>
<organism evidence="3 4">
    <name type="scientific">Talaromyces pinophilus</name>
    <name type="common">Penicillium pinophilum</name>
    <dbReference type="NCBI Taxonomy" id="128442"/>
    <lineage>
        <taxon>Eukaryota</taxon>
        <taxon>Fungi</taxon>
        <taxon>Dikarya</taxon>
        <taxon>Ascomycota</taxon>
        <taxon>Pezizomycotina</taxon>
        <taxon>Eurotiomycetes</taxon>
        <taxon>Eurotiomycetidae</taxon>
        <taxon>Eurotiales</taxon>
        <taxon>Trichocomaceae</taxon>
        <taxon>Talaromyces</taxon>
        <taxon>Talaromyces sect. Talaromyces</taxon>
    </lineage>
</organism>
<feature type="chain" id="PRO_5027668691" evidence="2">
    <location>
        <begin position="18"/>
        <end position="628"/>
    </location>
</feature>
<feature type="region of interest" description="Disordered" evidence="1">
    <location>
        <begin position="505"/>
        <end position="606"/>
    </location>
</feature>
<sequence length="628" mass="66359">MAQSKLTLLALAGSALAGVVRREEPEIDHLIPEDLPFPTPSDWLTPTPHYFQEIGPSPIAFVQALSDRSREPHSTYLPSGLPSHFPQPTEEALPPLITSFPGAGEFAHTKDSPKPTSVIPAISHPAPPGASYGGPPPIFSEPVRPEEPQLNTPPPVFQASSAHLLIPSSHAETPYASPTQPPSFTDGQPRPSDPVFVKPTEPWDALDTVKPTSYPEIPSWISHLPPPFETTGPEGSEKDHETAPSALPEAYQGPPHLPLDSIKSEASETHSSSPAGPDHTPSPGESEQEPHPPPHGSYQEPPPLDFGSGDPSGESGPPAEPHHITLPAESYQAPPPTLTVPDESYQPKGNPPAGSHQLPPPPAEPYHESSPVPFDSTPVEPHDPKSSASESYQLLPPSSPQPSHPGYADHPAAPAIPHNGPSPHYGIVSPISCTYSGPDEALMDTNPPHPMGHKEEYPHPGETNPPPFAPPSEHGQEPHEIAPSHAVPIEEPGITLTDAYVPHLSKPEPTVTEAPSVPHAAVPPIMPPNYTEVNSKPAIPSPTSDEPQPQGTTGEHHIYGSPSNTHPTEASGVAERPSATKTALEPSKTGVPKAEESAVHYSSSTPASNVSITALLGAFGTLAFFFLR</sequence>
<feature type="compositionally biased region" description="Polar residues" evidence="1">
    <location>
        <begin position="541"/>
        <end position="553"/>
    </location>
</feature>
<gene>
    <name evidence="3" type="ORF">TCE0_024f07335</name>
</gene>
<dbReference type="EMBL" id="DF933820">
    <property type="protein sequence ID" value="GAM37422.1"/>
    <property type="molecule type" value="Genomic_DNA"/>
</dbReference>
<keyword evidence="2" id="KW-0732">Signal</keyword>
<feature type="compositionally biased region" description="Pro residues" evidence="1">
    <location>
        <begin position="291"/>
        <end position="304"/>
    </location>
</feature>
<feature type="region of interest" description="Disordered" evidence="1">
    <location>
        <begin position="102"/>
        <end position="480"/>
    </location>
</feature>
<protein>
    <submittedName>
        <fullName evidence="3">Uncharacterized protein</fullName>
    </submittedName>
</protein>
<comment type="caution">
    <text evidence="3">The sequence shown here is derived from an EMBL/GenBank/DDBJ whole genome shotgun (WGS) entry which is preliminary data.</text>
</comment>
<feature type="signal peptide" evidence="2">
    <location>
        <begin position="1"/>
        <end position="17"/>
    </location>
</feature>
<accession>A0A6V8H7U1</accession>
<keyword evidence="4" id="KW-1185">Reference proteome</keyword>
<dbReference type="AlphaFoldDB" id="A0A6V8H7U1"/>
<evidence type="ECO:0000256" key="2">
    <source>
        <dbReference type="SAM" id="SignalP"/>
    </source>
</evidence>
<reference evidence="4" key="1">
    <citation type="journal article" date="2015" name="Genome Announc.">
        <title>Draft genome sequence of Talaromyces cellulolyticus strain Y-94, a source of lignocellulosic biomass-degrading enzymes.</title>
        <authorList>
            <person name="Fujii T."/>
            <person name="Koike H."/>
            <person name="Sawayama S."/>
            <person name="Yano S."/>
            <person name="Inoue H."/>
        </authorList>
    </citation>
    <scope>NUCLEOTIDE SEQUENCE [LARGE SCALE GENOMIC DNA]</scope>
    <source>
        <strain evidence="4">Y-94</strain>
    </source>
</reference>
<feature type="compositionally biased region" description="Low complexity" evidence="1">
    <location>
        <begin position="307"/>
        <end position="317"/>
    </location>
</feature>
<evidence type="ECO:0000256" key="1">
    <source>
        <dbReference type="SAM" id="MobiDB-lite"/>
    </source>
</evidence>
<evidence type="ECO:0000313" key="4">
    <source>
        <dbReference type="Proteomes" id="UP000053095"/>
    </source>
</evidence>